<gene>
    <name evidence="1" type="ORF">HMPREF1222_01019</name>
</gene>
<proteinExistence type="predicted"/>
<dbReference type="InterPro" id="IPR038573">
    <property type="entry name" value="BrnT_sf"/>
</dbReference>
<dbReference type="AlphaFoldDB" id="S3L9S7"/>
<organism evidence="1 2">
    <name type="scientific">Treponema vincentii F0403</name>
    <dbReference type="NCBI Taxonomy" id="1125702"/>
    <lineage>
        <taxon>Bacteria</taxon>
        <taxon>Pseudomonadati</taxon>
        <taxon>Spirochaetota</taxon>
        <taxon>Spirochaetia</taxon>
        <taxon>Spirochaetales</taxon>
        <taxon>Treponemataceae</taxon>
        <taxon>Treponema</taxon>
    </lineage>
</organism>
<name>S3L9S7_9SPIR</name>
<evidence type="ECO:0008006" key="3">
    <source>
        <dbReference type="Google" id="ProtNLM"/>
    </source>
</evidence>
<dbReference type="Gene3D" id="3.10.450.530">
    <property type="entry name" value="Ribonuclease toxin, BrnT, of type II toxin-antitoxin system"/>
    <property type="match status" value="1"/>
</dbReference>
<dbReference type="EMBL" id="ATFC01000007">
    <property type="protein sequence ID" value="EPF47198.1"/>
    <property type="molecule type" value="Genomic_DNA"/>
</dbReference>
<sequence>MQKHNYNIIMDTIIFEWDPVKADLNYAKHKVTFEEAKTVFYDENAVLIADPDHSNIDEDRFIMLGLSSEMHMLLVCHCYRENDRIRIISARKANLHEAQQYGGN</sequence>
<dbReference type="Pfam" id="PF04365">
    <property type="entry name" value="BrnT_toxin"/>
    <property type="match status" value="1"/>
</dbReference>
<evidence type="ECO:0000313" key="1">
    <source>
        <dbReference type="EMBL" id="EPF47198.1"/>
    </source>
</evidence>
<accession>S3L9S7</accession>
<comment type="caution">
    <text evidence="1">The sequence shown here is derived from an EMBL/GenBank/DDBJ whole genome shotgun (WGS) entry which is preliminary data.</text>
</comment>
<dbReference type="Proteomes" id="UP000014605">
    <property type="component" value="Unassembled WGS sequence"/>
</dbReference>
<evidence type="ECO:0000313" key="2">
    <source>
        <dbReference type="Proteomes" id="UP000014605"/>
    </source>
</evidence>
<keyword evidence="2" id="KW-1185">Reference proteome</keyword>
<dbReference type="InterPro" id="IPR007460">
    <property type="entry name" value="BrnT_toxin"/>
</dbReference>
<reference evidence="1 2" key="1">
    <citation type="submission" date="2013-04" db="EMBL/GenBank/DDBJ databases">
        <title>The Genome Sequence of Treponema vincentii F0403.</title>
        <authorList>
            <consortium name="The Broad Institute Genomics Platform"/>
            <person name="Earl A."/>
            <person name="Ward D."/>
            <person name="Feldgarden M."/>
            <person name="Gevers D."/>
            <person name="Leonetti C."/>
            <person name="Izard J."/>
            <person name="Walker B."/>
            <person name="Young S."/>
            <person name="Zeng Q."/>
            <person name="Gargeya S."/>
            <person name="Fitzgerald M."/>
            <person name="Haas B."/>
            <person name="Abouelleil A."/>
            <person name="Allen A.W."/>
            <person name="Alvarado L."/>
            <person name="Arachchi H.M."/>
            <person name="Berlin A.M."/>
            <person name="Chapman S.B."/>
            <person name="Gainer-Dewar J."/>
            <person name="Goldberg J."/>
            <person name="Griggs A."/>
            <person name="Gujja S."/>
            <person name="Hansen M."/>
            <person name="Howarth C."/>
            <person name="Imamovic A."/>
            <person name="Ireland A."/>
            <person name="Larimer J."/>
            <person name="McCowan C."/>
            <person name="Murphy C."/>
            <person name="Pearson M."/>
            <person name="Poon T.W."/>
            <person name="Priest M."/>
            <person name="Roberts A."/>
            <person name="Saif S."/>
            <person name="Shea T."/>
            <person name="Sisk P."/>
            <person name="Sykes S."/>
            <person name="Wortman J."/>
            <person name="Nusbaum C."/>
            <person name="Birren B."/>
        </authorList>
    </citation>
    <scope>NUCLEOTIDE SEQUENCE [LARGE SCALE GENOMIC DNA]</scope>
    <source>
        <strain evidence="1 2">F0403</strain>
    </source>
</reference>
<dbReference type="PATRIC" id="fig|1125702.3.peg.1057"/>
<dbReference type="HOGENOM" id="CLU_149290_1_2_12"/>
<protein>
    <recommendedName>
        <fullName evidence="3">BrnT family toxin</fullName>
    </recommendedName>
</protein>